<dbReference type="Pfam" id="PF00576">
    <property type="entry name" value="Transthyretin"/>
    <property type="match status" value="1"/>
</dbReference>
<organism evidence="10 11">
    <name type="scientific">Tychonema bourrellyi FEM_GT703</name>
    <dbReference type="NCBI Taxonomy" id="2040638"/>
    <lineage>
        <taxon>Bacteria</taxon>
        <taxon>Bacillati</taxon>
        <taxon>Cyanobacteriota</taxon>
        <taxon>Cyanophyceae</taxon>
        <taxon>Oscillatoriophycideae</taxon>
        <taxon>Oscillatoriales</taxon>
        <taxon>Microcoleaceae</taxon>
        <taxon>Tychonema</taxon>
    </lineage>
</organism>
<keyword evidence="11" id="KW-1185">Reference proteome</keyword>
<evidence type="ECO:0000256" key="7">
    <source>
        <dbReference type="PIRSR" id="PIRSR600895-51"/>
    </source>
</evidence>
<proteinExistence type="inferred from homology"/>
<dbReference type="OrthoDB" id="9792386at2"/>
<evidence type="ECO:0000259" key="9">
    <source>
        <dbReference type="Pfam" id="PF00576"/>
    </source>
</evidence>
<evidence type="ECO:0000256" key="5">
    <source>
        <dbReference type="ARBA" id="ARBA00022631"/>
    </source>
</evidence>
<dbReference type="InterPro" id="IPR036817">
    <property type="entry name" value="Transthyretin/HIU_hydrolase_sf"/>
</dbReference>
<evidence type="ECO:0000256" key="2">
    <source>
        <dbReference type="ARBA" id="ARBA00002704"/>
    </source>
</evidence>
<comment type="subunit">
    <text evidence="4 8">Homotetramer.</text>
</comment>
<sequence>MSGKLTTHVLDTARGCAAANMSIALQSIDPKSGAKTLLKTVTTNADGRTADPLLSDSELKPGVYELVFSVGEYFAQSAENLPEPPFLNSVPIQFGIADITAHYHVPLLVSPWSYSTYRGS</sequence>
<evidence type="ECO:0000256" key="8">
    <source>
        <dbReference type="RuleBase" id="RU361270"/>
    </source>
</evidence>
<dbReference type="Proteomes" id="UP000226442">
    <property type="component" value="Unassembled WGS sequence"/>
</dbReference>
<keyword evidence="5 8" id="KW-0659">Purine metabolism</keyword>
<evidence type="ECO:0000256" key="4">
    <source>
        <dbReference type="ARBA" id="ARBA00011881"/>
    </source>
</evidence>
<gene>
    <name evidence="10" type="primary">uraH</name>
    <name evidence="10" type="ORF">CP500_008210</name>
</gene>
<dbReference type="SUPFAM" id="SSF49472">
    <property type="entry name" value="Transthyretin (synonym: prealbumin)"/>
    <property type="match status" value="1"/>
</dbReference>
<dbReference type="Gene3D" id="2.60.40.180">
    <property type="entry name" value="Transthyretin/hydroxyisourate hydrolase domain"/>
    <property type="match status" value="1"/>
</dbReference>
<dbReference type="NCBIfam" id="TIGR02962">
    <property type="entry name" value="hdxy_isourate"/>
    <property type="match status" value="1"/>
</dbReference>
<evidence type="ECO:0000313" key="11">
    <source>
        <dbReference type="Proteomes" id="UP000226442"/>
    </source>
</evidence>
<dbReference type="AlphaFoldDB" id="A0A2G4F2H7"/>
<evidence type="ECO:0000256" key="1">
    <source>
        <dbReference type="ARBA" id="ARBA00001043"/>
    </source>
</evidence>
<dbReference type="PROSITE" id="PS00769">
    <property type="entry name" value="TRANSTHYRETIN_2"/>
    <property type="match status" value="1"/>
</dbReference>
<evidence type="ECO:0000313" key="10">
    <source>
        <dbReference type="EMBL" id="PHX55945.1"/>
    </source>
</evidence>
<comment type="catalytic activity">
    <reaction evidence="1 8">
        <text>5-hydroxyisourate + H2O = 5-hydroxy-2-oxo-4-ureido-2,5-dihydro-1H-imidazole-5-carboxylate + H(+)</text>
        <dbReference type="Rhea" id="RHEA:23736"/>
        <dbReference type="ChEBI" id="CHEBI:15377"/>
        <dbReference type="ChEBI" id="CHEBI:15378"/>
        <dbReference type="ChEBI" id="CHEBI:18072"/>
        <dbReference type="ChEBI" id="CHEBI:58639"/>
        <dbReference type="EC" id="3.5.2.17"/>
    </reaction>
</comment>
<comment type="function">
    <text evidence="2">Catalyzes the hydrolysis of 5-hydroxyisourate (HIU) to 2-oxo-4-hydroxy-4-carboxy-5-ureidoimidazoline (OHCU).</text>
</comment>
<dbReference type="RefSeq" id="WP_096831904.1">
    <property type="nucleotide sequence ID" value="NZ_NXIB02000036.1"/>
</dbReference>
<dbReference type="InterPro" id="IPR023419">
    <property type="entry name" value="Transthyretin_CS"/>
</dbReference>
<feature type="binding site" evidence="7">
    <location>
        <position position="117"/>
    </location>
    <ligand>
        <name>substrate</name>
    </ligand>
</feature>
<accession>A0A2G4F2H7</accession>
<feature type="binding site" evidence="7">
    <location>
        <position position="48"/>
    </location>
    <ligand>
        <name>substrate</name>
    </ligand>
</feature>
<feature type="binding site" evidence="7">
    <location>
        <position position="8"/>
    </location>
    <ligand>
        <name>substrate</name>
    </ligand>
</feature>
<evidence type="ECO:0000256" key="3">
    <source>
        <dbReference type="ARBA" id="ARBA00009850"/>
    </source>
</evidence>
<dbReference type="CDD" id="cd05822">
    <property type="entry name" value="TLP_HIUase"/>
    <property type="match status" value="1"/>
</dbReference>
<dbReference type="GO" id="GO:0033971">
    <property type="term" value="F:hydroxyisourate hydrolase activity"/>
    <property type="evidence" value="ECO:0007669"/>
    <property type="project" value="UniProtKB-EC"/>
</dbReference>
<dbReference type="InterPro" id="IPR023416">
    <property type="entry name" value="Transthyretin/HIU_hydrolase_d"/>
</dbReference>
<dbReference type="FunFam" id="2.60.40.180:FF:000005">
    <property type="entry name" value="5-hydroxyisourate hydrolase"/>
    <property type="match status" value="1"/>
</dbReference>
<protein>
    <recommendedName>
        <fullName evidence="8">5-hydroxyisourate hydrolase</fullName>
        <shortName evidence="8">HIU hydrolase</shortName>
        <shortName evidence="8">HIUHase</shortName>
        <ecNumber evidence="8">3.5.2.17</ecNumber>
    </recommendedName>
</protein>
<feature type="domain" description="Transthyretin/hydroxyisourate hydrolase" evidence="9">
    <location>
        <begin position="5"/>
        <end position="119"/>
    </location>
</feature>
<dbReference type="PANTHER" id="PTHR10395">
    <property type="entry name" value="URICASE AND TRANSTHYRETIN-RELATED"/>
    <property type="match status" value="1"/>
</dbReference>
<dbReference type="InterPro" id="IPR000895">
    <property type="entry name" value="Transthyretin/HIU_hydrolase"/>
</dbReference>
<dbReference type="PANTHER" id="PTHR10395:SF7">
    <property type="entry name" value="5-HYDROXYISOURATE HYDROLASE"/>
    <property type="match status" value="1"/>
</dbReference>
<dbReference type="GO" id="GO:0006144">
    <property type="term" value="P:purine nucleobase metabolic process"/>
    <property type="evidence" value="ECO:0007669"/>
    <property type="project" value="UniProtKB-KW"/>
</dbReference>
<keyword evidence="6 8" id="KW-0378">Hydrolase</keyword>
<name>A0A2G4F2H7_9CYAN</name>
<dbReference type="EMBL" id="NXIB02000036">
    <property type="protein sequence ID" value="PHX55945.1"/>
    <property type="molecule type" value="Genomic_DNA"/>
</dbReference>
<dbReference type="PRINTS" id="PR00189">
    <property type="entry name" value="TRNSTHYRETIN"/>
</dbReference>
<evidence type="ECO:0000256" key="6">
    <source>
        <dbReference type="ARBA" id="ARBA00022801"/>
    </source>
</evidence>
<comment type="similarity">
    <text evidence="3 8">Belongs to the transthyretin family. 5-hydroxyisourate hydrolase subfamily.</text>
</comment>
<reference evidence="10" key="1">
    <citation type="submission" date="2017-10" db="EMBL/GenBank/DDBJ databases">
        <title>Draft genome sequence of the planktic cyanobacteria Tychonema bourrellyi isolated from alpine lentic freshwater.</title>
        <authorList>
            <person name="Tett A."/>
            <person name="Armanini F."/>
            <person name="Asnicar F."/>
            <person name="Boscaini A."/>
            <person name="Pasolli E."/>
            <person name="Zolfo M."/>
            <person name="Donati C."/>
            <person name="Salmaso N."/>
            <person name="Segata N."/>
        </authorList>
    </citation>
    <scope>NUCLEOTIDE SEQUENCE</scope>
    <source>
        <strain evidence="10">FEM_GT703</strain>
    </source>
</reference>
<dbReference type="EC" id="3.5.2.17" evidence="8"/>
<comment type="caution">
    <text evidence="10">The sequence shown here is derived from an EMBL/GenBank/DDBJ whole genome shotgun (WGS) entry which is preliminary data.</text>
</comment>
<dbReference type="InterPro" id="IPR014306">
    <property type="entry name" value="Hydroxyisourate_hydrolase"/>
</dbReference>